<dbReference type="InterPro" id="IPR037185">
    <property type="entry name" value="EmrE-like"/>
</dbReference>
<name>A0A840AWK0_9HYPH</name>
<dbReference type="Proteomes" id="UP000553963">
    <property type="component" value="Unassembled WGS sequence"/>
</dbReference>
<feature type="transmembrane region" description="Helical" evidence="6">
    <location>
        <begin position="191"/>
        <end position="214"/>
    </location>
</feature>
<accession>A0A840AWK0</accession>
<gene>
    <name evidence="8" type="ORF">GGR25_004540</name>
</gene>
<dbReference type="GO" id="GO:0016020">
    <property type="term" value="C:membrane"/>
    <property type="evidence" value="ECO:0007669"/>
    <property type="project" value="UniProtKB-SubCell"/>
</dbReference>
<feature type="transmembrane region" description="Helical" evidence="6">
    <location>
        <begin position="220"/>
        <end position="242"/>
    </location>
</feature>
<comment type="caution">
    <text evidence="8">The sequence shown here is derived from an EMBL/GenBank/DDBJ whole genome shotgun (WGS) entry which is preliminary data.</text>
</comment>
<feature type="domain" description="EamA" evidence="7">
    <location>
        <begin position="163"/>
        <end position="291"/>
    </location>
</feature>
<feature type="transmembrane region" description="Helical" evidence="6">
    <location>
        <begin position="162"/>
        <end position="179"/>
    </location>
</feature>
<comment type="similarity">
    <text evidence="2">Belongs to the drug/metabolite transporter (DMT) superfamily. 10 TMS drug/metabolite exporter (DME) (TC 2.A.7.3) family.</text>
</comment>
<dbReference type="RefSeq" id="WP_183401115.1">
    <property type="nucleotide sequence ID" value="NZ_JACIDS010000006.1"/>
</dbReference>
<feature type="transmembrane region" description="Helical" evidence="6">
    <location>
        <begin position="12"/>
        <end position="32"/>
    </location>
</feature>
<feature type="transmembrane region" description="Helical" evidence="6">
    <location>
        <begin position="52"/>
        <end position="71"/>
    </location>
</feature>
<evidence type="ECO:0000256" key="2">
    <source>
        <dbReference type="ARBA" id="ARBA00009853"/>
    </source>
</evidence>
<keyword evidence="9" id="KW-1185">Reference proteome</keyword>
<organism evidence="8 9">
    <name type="scientific">Kaistia hirudinis</name>
    <dbReference type="NCBI Taxonomy" id="1293440"/>
    <lineage>
        <taxon>Bacteria</taxon>
        <taxon>Pseudomonadati</taxon>
        <taxon>Pseudomonadota</taxon>
        <taxon>Alphaproteobacteria</taxon>
        <taxon>Hyphomicrobiales</taxon>
        <taxon>Kaistiaceae</taxon>
        <taxon>Kaistia</taxon>
    </lineage>
</organism>
<feature type="transmembrane region" description="Helical" evidence="6">
    <location>
        <begin position="109"/>
        <end position="128"/>
    </location>
</feature>
<dbReference type="InterPro" id="IPR000620">
    <property type="entry name" value="EamA_dom"/>
</dbReference>
<evidence type="ECO:0000256" key="1">
    <source>
        <dbReference type="ARBA" id="ARBA00004141"/>
    </source>
</evidence>
<protein>
    <submittedName>
        <fullName evidence="8">Drug/metabolite transporter (DMT)-like permease</fullName>
    </submittedName>
</protein>
<evidence type="ECO:0000259" key="7">
    <source>
        <dbReference type="Pfam" id="PF00892"/>
    </source>
</evidence>
<dbReference type="PANTHER" id="PTHR22911:SF6">
    <property type="entry name" value="SOLUTE CARRIER FAMILY 35 MEMBER G1"/>
    <property type="match status" value="1"/>
</dbReference>
<sequence>MSQTLLTPSPALRAPSAGALFMIAAGVAFAGVNTLEQIATTRLGIPAPTAAFLQYAVALVAVLPWALRHGLPSLRTRRPFLQAFRVLLAALGVQAWVAGLAHGVPIGQAVALVMTSPFVVTLGAGLLLGERVSAERWLAVTAGFVGGLIILDPFSASFTAASLYPLGAAVLWAGVSLMQKRLLAEDSPEAVAAWLLLMLAPVNLLLALPAGLAMPSASGWITIIAVGVLTAAAQALLTLAYARADAAYVQPFDHVKLPLNVLAGWIAFGWLPPSRLWLGAALIVGASMFLLWRESRTAAAYSASSS</sequence>
<dbReference type="EMBL" id="JACIDS010000006">
    <property type="protein sequence ID" value="MBB3933467.1"/>
    <property type="molecule type" value="Genomic_DNA"/>
</dbReference>
<feature type="transmembrane region" description="Helical" evidence="6">
    <location>
        <begin position="83"/>
        <end position="103"/>
    </location>
</feature>
<dbReference type="PANTHER" id="PTHR22911">
    <property type="entry name" value="ACYL-MALONYL CONDENSING ENZYME-RELATED"/>
    <property type="match status" value="1"/>
</dbReference>
<evidence type="ECO:0000256" key="3">
    <source>
        <dbReference type="ARBA" id="ARBA00022692"/>
    </source>
</evidence>
<keyword evidence="3 6" id="KW-0812">Transmembrane</keyword>
<comment type="subcellular location">
    <subcellularLocation>
        <location evidence="1">Membrane</location>
        <topology evidence="1">Multi-pass membrane protein</topology>
    </subcellularLocation>
</comment>
<reference evidence="8 9" key="1">
    <citation type="submission" date="2020-08" db="EMBL/GenBank/DDBJ databases">
        <title>Genomic Encyclopedia of Type Strains, Phase IV (KMG-IV): sequencing the most valuable type-strain genomes for metagenomic binning, comparative biology and taxonomic classification.</title>
        <authorList>
            <person name="Goeker M."/>
        </authorList>
    </citation>
    <scope>NUCLEOTIDE SEQUENCE [LARGE SCALE GENOMIC DNA]</scope>
    <source>
        <strain evidence="8 9">DSM 25966</strain>
    </source>
</reference>
<evidence type="ECO:0000256" key="4">
    <source>
        <dbReference type="ARBA" id="ARBA00022989"/>
    </source>
</evidence>
<dbReference type="Pfam" id="PF00892">
    <property type="entry name" value="EamA"/>
    <property type="match status" value="2"/>
</dbReference>
<proteinExistence type="inferred from homology"/>
<dbReference type="AlphaFoldDB" id="A0A840AWK0"/>
<dbReference type="SUPFAM" id="SSF103481">
    <property type="entry name" value="Multidrug resistance efflux transporter EmrE"/>
    <property type="match status" value="2"/>
</dbReference>
<feature type="domain" description="EamA" evidence="7">
    <location>
        <begin position="18"/>
        <end position="151"/>
    </location>
</feature>
<keyword evidence="4 6" id="KW-1133">Transmembrane helix</keyword>
<feature type="transmembrane region" description="Helical" evidence="6">
    <location>
        <begin position="276"/>
        <end position="292"/>
    </location>
</feature>
<evidence type="ECO:0000256" key="5">
    <source>
        <dbReference type="ARBA" id="ARBA00023136"/>
    </source>
</evidence>
<evidence type="ECO:0000313" key="8">
    <source>
        <dbReference type="EMBL" id="MBB3933467.1"/>
    </source>
</evidence>
<evidence type="ECO:0000313" key="9">
    <source>
        <dbReference type="Proteomes" id="UP000553963"/>
    </source>
</evidence>
<keyword evidence="5 6" id="KW-0472">Membrane</keyword>
<evidence type="ECO:0000256" key="6">
    <source>
        <dbReference type="SAM" id="Phobius"/>
    </source>
</evidence>